<evidence type="ECO:0000313" key="2">
    <source>
        <dbReference type="Proteomes" id="UP000326396"/>
    </source>
</evidence>
<keyword evidence="2" id="KW-1185">Reference proteome</keyword>
<dbReference type="EMBL" id="SZYD01000013">
    <property type="protein sequence ID" value="KAD4384176.1"/>
    <property type="molecule type" value="Genomic_DNA"/>
</dbReference>
<dbReference type="SUPFAM" id="SSF54160">
    <property type="entry name" value="Chromo domain-like"/>
    <property type="match status" value="1"/>
</dbReference>
<dbReference type="AlphaFoldDB" id="A0A5N6N2V2"/>
<organism evidence="1 2">
    <name type="scientific">Mikania micrantha</name>
    <name type="common">bitter vine</name>
    <dbReference type="NCBI Taxonomy" id="192012"/>
    <lineage>
        <taxon>Eukaryota</taxon>
        <taxon>Viridiplantae</taxon>
        <taxon>Streptophyta</taxon>
        <taxon>Embryophyta</taxon>
        <taxon>Tracheophyta</taxon>
        <taxon>Spermatophyta</taxon>
        <taxon>Magnoliopsida</taxon>
        <taxon>eudicotyledons</taxon>
        <taxon>Gunneridae</taxon>
        <taxon>Pentapetalae</taxon>
        <taxon>asterids</taxon>
        <taxon>campanulids</taxon>
        <taxon>Asterales</taxon>
        <taxon>Asteraceae</taxon>
        <taxon>Asteroideae</taxon>
        <taxon>Heliantheae alliance</taxon>
        <taxon>Eupatorieae</taxon>
        <taxon>Mikania</taxon>
    </lineage>
</organism>
<comment type="caution">
    <text evidence="1">The sequence shown here is derived from an EMBL/GenBank/DDBJ whole genome shotgun (WGS) entry which is preliminary data.</text>
</comment>
<reference evidence="1 2" key="1">
    <citation type="submission" date="2019-05" db="EMBL/GenBank/DDBJ databases">
        <title>Mikania micrantha, genome provides insights into the molecular mechanism of rapid growth.</title>
        <authorList>
            <person name="Liu B."/>
        </authorList>
    </citation>
    <scope>NUCLEOTIDE SEQUENCE [LARGE SCALE GENOMIC DNA]</scope>
    <source>
        <strain evidence="1">NLD-2019</strain>
        <tissue evidence="1">Leaf</tissue>
    </source>
</reference>
<evidence type="ECO:0008006" key="3">
    <source>
        <dbReference type="Google" id="ProtNLM"/>
    </source>
</evidence>
<sequence>MVQTRGNSGIEEYSYNTGFHSATRTTPFNVVYGRDPPALHPYVSGETKNADLEAQLIDRDDMLKLLKINLSKAQSRMRAQADSHRRDVSFQLPSTSRIHPVFHISLLKPAKGVVPPPQPAPLPLTRDWEYDVQPASVAAHRWVLEAGQPVLELLIHWQNRPTEEATWECYDLLKNQFLLSDLRTNKTRALPVDPNLPRWVCQNCHHSLSITGIDFNESSTYRSG</sequence>
<dbReference type="OrthoDB" id="1938712at2759"/>
<evidence type="ECO:0000313" key="1">
    <source>
        <dbReference type="EMBL" id="KAD4384176.1"/>
    </source>
</evidence>
<accession>A0A5N6N2V2</accession>
<protein>
    <recommendedName>
        <fullName evidence="3">Chromo domain-containing protein</fullName>
    </recommendedName>
</protein>
<proteinExistence type="predicted"/>
<gene>
    <name evidence="1" type="ORF">E3N88_24344</name>
</gene>
<dbReference type="Proteomes" id="UP000326396">
    <property type="component" value="Linkage Group LG3"/>
</dbReference>
<name>A0A5N6N2V2_9ASTR</name>
<dbReference type="InterPro" id="IPR016197">
    <property type="entry name" value="Chromo-like_dom_sf"/>
</dbReference>